<comment type="function">
    <text evidence="1">Catalyzes the phosphorylation of D-glycero-D-manno-heptose 7-phosphate at the C-1 position to selectively form D-glycero-beta-D-manno-heptose-1,7-bisphosphate.</text>
</comment>
<evidence type="ECO:0000256" key="4">
    <source>
        <dbReference type="ARBA" id="ARBA00022777"/>
    </source>
</evidence>
<dbReference type="Gene3D" id="3.40.1190.20">
    <property type="match status" value="1"/>
</dbReference>
<keyword evidence="3" id="KW-0808">Transferase</keyword>
<evidence type="ECO:0000256" key="2">
    <source>
        <dbReference type="ARBA" id="ARBA00003753"/>
    </source>
</evidence>
<dbReference type="InterPro" id="IPR029056">
    <property type="entry name" value="Ribokinase-like"/>
</dbReference>
<keyword evidence="6" id="KW-0119">Carbohydrate metabolism</keyword>
<comment type="function">
    <text evidence="2">Catalyzes the ADP transfer from ATP to D-glycero-beta-D-manno-heptose 1-phosphate, yielding ADP-D-glycero-beta-D-manno-heptose.</text>
</comment>
<accession>A0A1F6H0E5</accession>
<evidence type="ECO:0000259" key="8">
    <source>
        <dbReference type="Pfam" id="PF01467"/>
    </source>
</evidence>
<dbReference type="Gene3D" id="3.40.50.620">
    <property type="entry name" value="HUPs"/>
    <property type="match status" value="1"/>
</dbReference>
<organism evidence="9 10">
    <name type="scientific">Candidatus Lambdaproteobacteria bacterium RIFOXYD2_FULL_56_26</name>
    <dbReference type="NCBI Taxonomy" id="1817773"/>
    <lineage>
        <taxon>Bacteria</taxon>
        <taxon>Pseudomonadati</taxon>
        <taxon>Pseudomonadota</taxon>
        <taxon>Candidatus Lambdaproteobacteria</taxon>
    </lineage>
</organism>
<dbReference type="GO" id="GO:0005829">
    <property type="term" value="C:cytosol"/>
    <property type="evidence" value="ECO:0007669"/>
    <property type="project" value="TreeGrafter"/>
</dbReference>
<dbReference type="PANTHER" id="PTHR46969">
    <property type="entry name" value="BIFUNCTIONAL PROTEIN HLDE"/>
    <property type="match status" value="1"/>
</dbReference>
<dbReference type="GO" id="GO:0033785">
    <property type="term" value="F:heptose 7-phosphate kinase activity"/>
    <property type="evidence" value="ECO:0007669"/>
    <property type="project" value="TreeGrafter"/>
</dbReference>
<evidence type="ECO:0000313" key="10">
    <source>
        <dbReference type="Proteomes" id="UP000177583"/>
    </source>
</evidence>
<dbReference type="Proteomes" id="UP000177583">
    <property type="component" value="Unassembled WGS sequence"/>
</dbReference>
<feature type="domain" description="Cytidyltransferase-like" evidence="8">
    <location>
        <begin position="357"/>
        <end position="444"/>
    </location>
</feature>
<reference evidence="9 10" key="1">
    <citation type="journal article" date="2016" name="Nat. Commun.">
        <title>Thousands of microbial genomes shed light on interconnected biogeochemical processes in an aquifer system.</title>
        <authorList>
            <person name="Anantharaman K."/>
            <person name="Brown C.T."/>
            <person name="Hug L.A."/>
            <person name="Sharon I."/>
            <person name="Castelle C.J."/>
            <person name="Probst A.J."/>
            <person name="Thomas B.C."/>
            <person name="Singh A."/>
            <person name="Wilkins M.J."/>
            <person name="Karaoz U."/>
            <person name="Brodie E.L."/>
            <person name="Williams K.H."/>
            <person name="Hubbard S.S."/>
            <person name="Banfield J.F."/>
        </authorList>
    </citation>
    <scope>NUCLEOTIDE SEQUENCE [LARGE SCALE GENOMIC DNA]</scope>
</reference>
<evidence type="ECO:0000256" key="3">
    <source>
        <dbReference type="ARBA" id="ARBA00022679"/>
    </source>
</evidence>
<comment type="caution">
    <text evidence="9">The sequence shown here is derived from an EMBL/GenBank/DDBJ whole genome shotgun (WGS) entry which is preliminary data.</text>
</comment>
<dbReference type="InterPro" id="IPR011913">
    <property type="entry name" value="RfaE_dom_I"/>
</dbReference>
<dbReference type="PANTHER" id="PTHR46969:SF1">
    <property type="entry name" value="BIFUNCTIONAL PROTEIN HLDE"/>
    <property type="match status" value="1"/>
</dbReference>
<dbReference type="GO" id="GO:0016773">
    <property type="term" value="F:phosphotransferase activity, alcohol group as acceptor"/>
    <property type="evidence" value="ECO:0007669"/>
    <property type="project" value="InterPro"/>
</dbReference>
<dbReference type="Pfam" id="PF01467">
    <property type="entry name" value="CTP_transf_like"/>
    <property type="match status" value="1"/>
</dbReference>
<evidence type="ECO:0000313" key="9">
    <source>
        <dbReference type="EMBL" id="OGH03791.1"/>
    </source>
</evidence>
<evidence type="ECO:0000256" key="1">
    <source>
        <dbReference type="ARBA" id="ARBA00002319"/>
    </source>
</evidence>
<name>A0A1F6H0E5_9PROT</name>
<dbReference type="EMBL" id="MFNF01000012">
    <property type="protein sequence ID" value="OGH03791.1"/>
    <property type="molecule type" value="Genomic_DNA"/>
</dbReference>
<dbReference type="InterPro" id="IPR004821">
    <property type="entry name" value="Cyt_trans-like"/>
</dbReference>
<feature type="domain" description="Carbohydrate kinase PfkB" evidence="7">
    <location>
        <begin position="22"/>
        <end position="317"/>
    </location>
</feature>
<protein>
    <submittedName>
        <fullName evidence="9">Uncharacterized protein</fullName>
    </submittedName>
</protein>
<sequence length="473" mass="51945">MTDPHIKDRLIRFILDFKPLTLLVVGDLMLDQYSWGEVERISPEAPIPVVKMGRQEHRLGGAASVVKNLQALGCNPIAVGLLGQDEPGRQFLDIFRESGLDPSGLVVGEDLTTVVKIRVLTRQQQMIRLDYEGDKTVPQSAKDRLKAKVAEMLPKVSAVVLSDYAKGVLDPELIRFCIDQANRLHIPIVADPGKGVPIETYRGITSIKPNRTEAEAAVGTKITGPESMLSAALLLQEKVSAKFLCLSLDKDGLLYFQDSQRHQLHPTEVREVYDVTGAGDMVVTILAVMLAAGAEPELAFPMANLAAELEIGHMGVVPLPWSEILARIESGESLVKLRSLPFLLKETPDAPSSWVFTNGYFDRIHAGHLRFLLEAGKIPGRLVVAINSDRTITRQRGSEPLLGEMDRVRLLASLVNVDRILIFDQEDASELILALKPKVVVKGENFRGETLPEAQAIATVGAQVVYIPHFPFS</sequence>
<evidence type="ECO:0000256" key="5">
    <source>
        <dbReference type="ARBA" id="ARBA00023268"/>
    </source>
</evidence>
<dbReference type="AlphaFoldDB" id="A0A1F6H0E5"/>
<gene>
    <name evidence="9" type="ORF">A2557_13655</name>
</gene>
<dbReference type="InterPro" id="IPR014729">
    <property type="entry name" value="Rossmann-like_a/b/a_fold"/>
</dbReference>
<keyword evidence="4" id="KW-0418">Kinase</keyword>
<dbReference type="Pfam" id="PF00294">
    <property type="entry name" value="PfkB"/>
    <property type="match status" value="1"/>
</dbReference>
<proteinExistence type="predicted"/>
<dbReference type="CDD" id="cd01172">
    <property type="entry name" value="RfaE_like"/>
    <property type="match status" value="1"/>
</dbReference>
<evidence type="ECO:0000259" key="7">
    <source>
        <dbReference type="Pfam" id="PF00294"/>
    </source>
</evidence>
<dbReference type="NCBIfam" id="TIGR00125">
    <property type="entry name" value="cyt_tran_rel"/>
    <property type="match status" value="1"/>
</dbReference>
<dbReference type="InterPro" id="IPR011611">
    <property type="entry name" value="PfkB_dom"/>
</dbReference>
<dbReference type="SUPFAM" id="SSF52374">
    <property type="entry name" value="Nucleotidylyl transferase"/>
    <property type="match status" value="1"/>
</dbReference>
<evidence type="ECO:0000256" key="6">
    <source>
        <dbReference type="ARBA" id="ARBA00023277"/>
    </source>
</evidence>
<keyword evidence="5" id="KW-0511">Multifunctional enzyme</keyword>
<dbReference type="SUPFAM" id="SSF53613">
    <property type="entry name" value="Ribokinase-like"/>
    <property type="match status" value="1"/>
</dbReference>
<dbReference type="GO" id="GO:0033786">
    <property type="term" value="F:heptose-1-phosphate adenylyltransferase activity"/>
    <property type="evidence" value="ECO:0007669"/>
    <property type="project" value="TreeGrafter"/>
</dbReference>